<keyword evidence="1 6" id="KW-0963">Cytoplasm</keyword>
<dbReference type="AlphaFoldDB" id="G8QQZ3"/>
<dbReference type="SUPFAM" id="SSF53790">
    <property type="entry name" value="Tetrapyrrole methylase"/>
    <property type="match status" value="1"/>
</dbReference>
<evidence type="ECO:0000256" key="4">
    <source>
        <dbReference type="ARBA" id="ARBA00022679"/>
    </source>
</evidence>
<dbReference type="Gene3D" id="3.30.950.10">
    <property type="entry name" value="Methyltransferase, Cobalt-precorrin-4 Transmethylase, Domain 2"/>
    <property type="match status" value="1"/>
</dbReference>
<comment type="subcellular location">
    <subcellularLocation>
        <location evidence="6">Cytoplasm</location>
    </subcellularLocation>
</comment>
<dbReference type="KEGG" id="sgp:SpiGrapes_2054"/>
<dbReference type="PROSITE" id="PS01296">
    <property type="entry name" value="RSMI"/>
    <property type="match status" value="1"/>
</dbReference>
<dbReference type="EC" id="2.1.1.198" evidence="6"/>
<dbReference type="InterPro" id="IPR000878">
    <property type="entry name" value="4pyrrol_Mease"/>
</dbReference>
<dbReference type="CDD" id="cd11648">
    <property type="entry name" value="RsmI"/>
    <property type="match status" value="1"/>
</dbReference>
<dbReference type="Proteomes" id="UP000005632">
    <property type="component" value="Chromosome"/>
</dbReference>
<dbReference type="EMBL" id="CP003155">
    <property type="protein sequence ID" value="AEV29841.1"/>
    <property type="molecule type" value="Genomic_DNA"/>
</dbReference>
<comment type="function">
    <text evidence="6">Catalyzes the 2'-O-methylation of the ribose of cytidine 1402 (C1402) in 16S rRNA.</text>
</comment>
<feature type="domain" description="Tetrapyrrole methylase" evidence="7">
    <location>
        <begin position="2"/>
        <end position="197"/>
    </location>
</feature>
<dbReference type="InterPro" id="IPR018063">
    <property type="entry name" value="SAM_MeTrfase_RsmI_CS"/>
</dbReference>
<dbReference type="Gene3D" id="3.40.1010.10">
    <property type="entry name" value="Cobalt-precorrin-4 Transmethylase, Domain 1"/>
    <property type="match status" value="1"/>
</dbReference>
<dbReference type="PIRSF" id="PIRSF005917">
    <property type="entry name" value="MTase_YraL"/>
    <property type="match status" value="1"/>
</dbReference>
<dbReference type="FunFam" id="3.40.1010.10:FF:000007">
    <property type="entry name" value="Ribosomal RNA small subunit methyltransferase I"/>
    <property type="match status" value="1"/>
</dbReference>
<sequence length="230" mass="25120">MVATPIGNLEDITYRAVRILKEVDIIACEDTRHTQALLQRYDIQKRLIACHAHNEINSAQGIVSLLEAGNDIAYVSDAGTPGISDPGARVVTSVRSAGFSVVPIPGASAVATLVSVAGYVGKTFTFEGFLSPRKGRRTKRLQLLLDRDEAFIIYESPYRVVKTLLEIFELAPQRRVLAGREMTKAFEEFLDGDAKTVADSLSSRQSIKGEFAICICPSEAQNTDDNDNEA</sequence>
<keyword evidence="3 6" id="KW-0489">Methyltransferase</keyword>
<evidence type="ECO:0000256" key="2">
    <source>
        <dbReference type="ARBA" id="ARBA00022552"/>
    </source>
</evidence>
<dbReference type="GO" id="GO:0005737">
    <property type="term" value="C:cytoplasm"/>
    <property type="evidence" value="ECO:0007669"/>
    <property type="project" value="UniProtKB-SubCell"/>
</dbReference>
<name>G8QQZ3_SPHPG</name>
<evidence type="ECO:0000256" key="1">
    <source>
        <dbReference type="ARBA" id="ARBA00022490"/>
    </source>
</evidence>
<keyword evidence="4 6" id="KW-0808">Transferase</keyword>
<proteinExistence type="inferred from homology"/>
<dbReference type="InterPro" id="IPR014777">
    <property type="entry name" value="4pyrrole_Mease_sub1"/>
</dbReference>
<dbReference type="HOGENOM" id="CLU_044779_4_0_12"/>
<evidence type="ECO:0000256" key="3">
    <source>
        <dbReference type="ARBA" id="ARBA00022603"/>
    </source>
</evidence>
<comment type="similarity">
    <text evidence="6">Belongs to the methyltransferase superfamily. RsmI family.</text>
</comment>
<keyword evidence="2 6" id="KW-0698">rRNA processing</keyword>
<evidence type="ECO:0000313" key="8">
    <source>
        <dbReference type="EMBL" id="AEV29841.1"/>
    </source>
</evidence>
<gene>
    <name evidence="6" type="primary">rsmI</name>
    <name evidence="8" type="ordered locus">SpiGrapes_2054</name>
</gene>
<organism evidence="8 9">
    <name type="scientific">Sphaerochaeta pleomorpha (strain ATCC BAA-1885 / DSM 22778 / Grapes)</name>
    <dbReference type="NCBI Taxonomy" id="158190"/>
    <lineage>
        <taxon>Bacteria</taxon>
        <taxon>Pseudomonadati</taxon>
        <taxon>Spirochaetota</taxon>
        <taxon>Spirochaetia</taxon>
        <taxon>Spirochaetales</taxon>
        <taxon>Sphaerochaetaceae</taxon>
        <taxon>Sphaerochaeta</taxon>
    </lineage>
</organism>
<reference evidence="8 9" key="1">
    <citation type="submission" date="2011-11" db="EMBL/GenBank/DDBJ databases">
        <title>Complete sequence of Spirochaeta sp. grapes.</title>
        <authorList>
            <consortium name="US DOE Joint Genome Institute"/>
            <person name="Lucas S."/>
            <person name="Han J."/>
            <person name="Lapidus A."/>
            <person name="Cheng J.-F."/>
            <person name="Goodwin L."/>
            <person name="Pitluck S."/>
            <person name="Peters L."/>
            <person name="Ovchinnikova G."/>
            <person name="Munk A.C."/>
            <person name="Detter J.C."/>
            <person name="Han C."/>
            <person name="Tapia R."/>
            <person name="Land M."/>
            <person name="Hauser L."/>
            <person name="Kyrpides N."/>
            <person name="Ivanova N."/>
            <person name="Pagani I."/>
            <person name="Ritalahtilisa K."/>
            <person name="Loeffler F."/>
            <person name="Woyke T."/>
        </authorList>
    </citation>
    <scope>NUCLEOTIDE SEQUENCE [LARGE SCALE GENOMIC DNA]</scope>
    <source>
        <strain evidence="9">ATCC BAA-1885 / DSM 22778 / Grapes</strain>
    </source>
</reference>
<dbReference type="PANTHER" id="PTHR46111">
    <property type="entry name" value="RIBOSOMAL RNA SMALL SUBUNIT METHYLTRANSFERASE I"/>
    <property type="match status" value="1"/>
</dbReference>
<keyword evidence="5 6" id="KW-0949">S-adenosyl-L-methionine</keyword>
<dbReference type="HAMAP" id="MF_01877">
    <property type="entry name" value="16SrRNA_methyltr_I"/>
    <property type="match status" value="1"/>
</dbReference>
<protein>
    <recommendedName>
        <fullName evidence="6">Ribosomal RNA small subunit methyltransferase I</fullName>
        <ecNumber evidence="6">2.1.1.198</ecNumber>
    </recommendedName>
    <alternativeName>
        <fullName evidence="6">16S rRNA 2'-O-ribose C1402 methyltransferase</fullName>
    </alternativeName>
    <alternativeName>
        <fullName evidence="6">rRNA (cytidine-2'-O-)-methyltransferase RsmI</fullName>
    </alternativeName>
</protein>
<dbReference type="NCBIfam" id="TIGR00096">
    <property type="entry name" value="16S rRNA (cytidine(1402)-2'-O)-methyltransferase"/>
    <property type="match status" value="1"/>
</dbReference>
<dbReference type="STRING" id="158190.SpiGrapes_2054"/>
<evidence type="ECO:0000256" key="6">
    <source>
        <dbReference type="HAMAP-Rule" id="MF_01877"/>
    </source>
</evidence>
<dbReference type="Pfam" id="PF00590">
    <property type="entry name" value="TP_methylase"/>
    <property type="match status" value="1"/>
</dbReference>
<dbReference type="InterPro" id="IPR008189">
    <property type="entry name" value="rRNA_ssu_MeTfrase_I"/>
</dbReference>
<comment type="catalytic activity">
    <reaction evidence="6">
        <text>cytidine(1402) in 16S rRNA + S-adenosyl-L-methionine = 2'-O-methylcytidine(1402) in 16S rRNA + S-adenosyl-L-homocysteine + H(+)</text>
        <dbReference type="Rhea" id="RHEA:42924"/>
        <dbReference type="Rhea" id="RHEA-COMP:10285"/>
        <dbReference type="Rhea" id="RHEA-COMP:10286"/>
        <dbReference type="ChEBI" id="CHEBI:15378"/>
        <dbReference type="ChEBI" id="CHEBI:57856"/>
        <dbReference type="ChEBI" id="CHEBI:59789"/>
        <dbReference type="ChEBI" id="CHEBI:74495"/>
        <dbReference type="ChEBI" id="CHEBI:82748"/>
        <dbReference type="EC" id="2.1.1.198"/>
    </reaction>
</comment>
<accession>G8QQZ3</accession>
<dbReference type="PANTHER" id="PTHR46111:SF1">
    <property type="entry name" value="RIBOSOMAL RNA SMALL SUBUNIT METHYLTRANSFERASE I"/>
    <property type="match status" value="1"/>
</dbReference>
<keyword evidence="9" id="KW-1185">Reference proteome</keyword>
<dbReference type="InterPro" id="IPR014776">
    <property type="entry name" value="4pyrrole_Mease_sub2"/>
</dbReference>
<dbReference type="GO" id="GO:0070677">
    <property type="term" value="F:rRNA (cytosine-2'-O-)-methyltransferase activity"/>
    <property type="evidence" value="ECO:0007669"/>
    <property type="project" value="UniProtKB-UniRule"/>
</dbReference>
<evidence type="ECO:0000256" key="5">
    <source>
        <dbReference type="ARBA" id="ARBA00022691"/>
    </source>
</evidence>
<dbReference type="InterPro" id="IPR035996">
    <property type="entry name" value="4pyrrol_Methylase_sf"/>
</dbReference>
<evidence type="ECO:0000259" key="7">
    <source>
        <dbReference type="Pfam" id="PF00590"/>
    </source>
</evidence>
<dbReference type="eggNOG" id="COG0313">
    <property type="taxonomic scope" value="Bacteria"/>
</dbReference>
<evidence type="ECO:0000313" key="9">
    <source>
        <dbReference type="Proteomes" id="UP000005632"/>
    </source>
</evidence>